<feature type="active site" description="Nucleophile" evidence="2">
    <location>
        <position position="105"/>
    </location>
</feature>
<evidence type="ECO:0000313" key="4">
    <source>
        <dbReference type="EMBL" id="OYX05512.1"/>
    </source>
</evidence>
<feature type="short sequence motif" description="GXSXG" evidence="2">
    <location>
        <begin position="103"/>
        <end position="107"/>
    </location>
</feature>
<dbReference type="SUPFAM" id="SSF52151">
    <property type="entry name" value="FabD/lysophospholipase-like"/>
    <property type="match status" value="1"/>
</dbReference>
<gene>
    <name evidence="4" type="ORF">B7Z12_03405</name>
</gene>
<evidence type="ECO:0000259" key="3">
    <source>
        <dbReference type="PROSITE" id="PS51635"/>
    </source>
</evidence>
<evidence type="ECO:0000313" key="5">
    <source>
        <dbReference type="Proteomes" id="UP000215616"/>
    </source>
</evidence>
<sequence length="378" mass="39869">MKKIGVLYALFALVLGGCQTLPRVPYGIEMLRAASPSYRYDVSEPVARARFSGEISSVQRNQASAELQLLALSGGGANGAYGAGVMFGWSQRGDRPEFSVVTGVSAGALIAPFVFAGRPFDTSLRAAFTDGRSNNLLRSRGLGALFLPGVFKPEPLRKLIASSITPGLVAAVATEHRKGRRLFVATTSLDTQTQVVWDMGALAQHSDRASRLLFQDILVASSSVPGVFPPVLLTFERDGHTVSELHADGGTVANFFVAPQALLDGSASIPGAMHIFILLNSRTSPRFVVVPVGGLKIVARSFDTMLKSLTLSEIANVKLAAGDKGIKLDVGEIPDELDENFLDFSQAHMNALFLAGEQRGIAGTAFLAAPAASVAASP</sequence>
<dbReference type="Pfam" id="PF01734">
    <property type="entry name" value="Patatin"/>
    <property type="match status" value="1"/>
</dbReference>
<feature type="short sequence motif" description="DGA/G" evidence="2">
    <location>
        <begin position="248"/>
        <end position="250"/>
    </location>
</feature>
<feature type="short sequence motif" description="GXGXXG" evidence="2">
    <location>
        <begin position="74"/>
        <end position="79"/>
    </location>
</feature>
<organism evidence="4 5">
    <name type="scientific">Caulobacter vibrioides</name>
    <name type="common">Caulobacter crescentus</name>
    <dbReference type="NCBI Taxonomy" id="155892"/>
    <lineage>
        <taxon>Bacteria</taxon>
        <taxon>Pseudomonadati</taxon>
        <taxon>Pseudomonadota</taxon>
        <taxon>Alphaproteobacteria</taxon>
        <taxon>Caulobacterales</taxon>
        <taxon>Caulobacteraceae</taxon>
        <taxon>Caulobacter</taxon>
    </lineage>
</organism>
<dbReference type="GO" id="GO:0016787">
    <property type="term" value="F:hydrolase activity"/>
    <property type="evidence" value="ECO:0007669"/>
    <property type="project" value="UniProtKB-UniRule"/>
</dbReference>
<keyword evidence="1 2" id="KW-0443">Lipid metabolism</keyword>
<dbReference type="PROSITE" id="PS51635">
    <property type="entry name" value="PNPLA"/>
    <property type="match status" value="1"/>
</dbReference>
<evidence type="ECO:0000256" key="2">
    <source>
        <dbReference type="PROSITE-ProRule" id="PRU01161"/>
    </source>
</evidence>
<dbReference type="InterPro" id="IPR002641">
    <property type="entry name" value="PNPLA_dom"/>
</dbReference>
<reference evidence="4 5" key="1">
    <citation type="submission" date="2017-03" db="EMBL/GenBank/DDBJ databases">
        <title>Lifting the veil on microbial sulfur biogeochemistry in mining wastewaters.</title>
        <authorList>
            <person name="Kantor R.S."/>
            <person name="Colenbrander Nelson T."/>
            <person name="Marshall S."/>
            <person name="Bennett D."/>
            <person name="Apte S."/>
            <person name="Camacho D."/>
            <person name="Thomas B.C."/>
            <person name="Warren L.A."/>
            <person name="Banfield J.F."/>
        </authorList>
    </citation>
    <scope>NUCLEOTIDE SEQUENCE [LARGE SCALE GENOMIC DNA]</scope>
    <source>
        <strain evidence="4">32-67-7</strain>
    </source>
</reference>
<proteinExistence type="predicted"/>
<dbReference type="Gene3D" id="3.40.1090.10">
    <property type="entry name" value="Cytosolic phospholipase A2 catalytic domain"/>
    <property type="match status" value="1"/>
</dbReference>
<dbReference type="Proteomes" id="UP000215616">
    <property type="component" value="Unassembled WGS sequence"/>
</dbReference>
<protein>
    <recommendedName>
        <fullName evidence="3">PNPLA domain-containing protein</fullName>
    </recommendedName>
</protein>
<keyword evidence="2" id="KW-0442">Lipid degradation</keyword>
<accession>A0A258DDP8</accession>
<feature type="domain" description="PNPLA" evidence="3">
    <location>
        <begin position="70"/>
        <end position="261"/>
    </location>
</feature>
<comment type="caution">
    <text evidence="4">The sequence shown here is derived from an EMBL/GenBank/DDBJ whole genome shotgun (WGS) entry which is preliminary data.</text>
</comment>
<dbReference type="InterPro" id="IPR016035">
    <property type="entry name" value="Acyl_Trfase/lysoPLipase"/>
</dbReference>
<name>A0A258DDP8_CAUVI</name>
<dbReference type="PROSITE" id="PS51257">
    <property type="entry name" value="PROKAR_LIPOPROTEIN"/>
    <property type="match status" value="1"/>
</dbReference>
<dbReference type="GO" id="GO:0016042">
    <property type="term" value="P:lipid catabolic process"/>
    <property type="evidence" value="ECO:0007669"/>
    <property type="project" value="UniProtKB-UniRule"/>
</dbReference>
<feature type="active site" description="Proton acceptor" evidence="2">
    <location>
        <position position="248"/>
    </location>
</feature>
<keyword evidence="2" id="KW-0378">Hydrolase</keyword>
<evidence type="ECO:0000256" key="1">
    <source>
        <dbReference type="ARBA" id="ARBA00023098"/>
    </source>
</evidence>
<dbReference type="EMBL" id="NCDQ01000031">
    <property type="protein sequence ID" value="OYX05512.1"/>
    <property type="molecule type" value="Genomic_DNA"/>
</dbReference>
<dbReference type="AlphaFoldDB" id="A0A258DDP8"/>